<feature type="transmembrane region" description="Helical" evidence="1">
    <location>
        <begin position="116"/>
        <end position="139"/>
    </location>
</feature>
<dbReference type="EMBL" id="CAJNOH010000900">
    <property type="protein sequence ID" value="CAF1145061.1"/>
    <property type="molecule type" value="Genomic_DNA"/>
</dbReference>
<evidence type="ECO:0000313" key="3">
    <source>
        <dbReference type="EMBL" id="CAF1378602.1"/>
    </source>
</evidence>
<organism evidence="2 4">
    <name type="scientific">Rotaria sordida</name>
    <dbReference type="NCBI Taxonomy" id="392033"/>
    <lineage>
        <taxon>Eukaryota</taxon>
        <taxon>Metazoa</taxon>
        <taxon>Spiralia</taxon>
        <taxon>Gnathifera</taxon>
        <taxon>Rotifera</taxon>
        <taxon>Eurotatoria</taxon>
        <taxon>Bdelloidea</taxon>
        <taxon>Philodinida</taxon>
        <taxon>Philodinidae</taxon>
        <taxon>Rotaria</taxon>
    </lineage>
</organism>
<name>A0A814S991_9BILA</name>
<keyword evidence="5" id="KW-1185">Reference proteome</keyword>
<sequence>MDLSVVPISYWSYWANVIYILGMFGYLTIDTINYIFKSFNESLSCFIYVFLAILFVIDATLYIIDWYMYAVKLRQNKDEAIQYEAELVACLLQNLGSYFYLISALLAFNKSQFTKIILLFNLIGINAFLIESGFIFLGWRISFRRKPSTNPKRGCVPQDVYMWAFIIYTLASLIYLCATTLAYRLYMNLNIVNSNGVLILQMLGDLVYLFDAYLYYECWQRDKEDHDRDTERQRLIALNLVKQSTIENFNPDKKTDDNK</sequence>
<keyword evidence="1" id="KW-1133">Transmembrane helix</keyword>
<feature type="transmembrane region" description="Helical" evidence="1">
    <location>
        <begin position="160"/>
        <end position="186"/>
    </location>
</feature>
<dbReference type="Proteomes" id="UP000663870">
    <property type="component" value="Unassembled WGS sequence"/>
</dbReference>
<reference evidence="2" key="1">
    <citation type="submission" date="2021-02" db="EMBL/GenBank/DDBJ databases">
        <authorList>
            <person name="Nowell W R."/>
        </authorList>
    </citation>
    <scope>NUCLEOTIDE SEQUENCE</scope>
</reference>
<evidence type="ECO:0000256" key="1">
    <source>
        <dbReference type="SAM" id="Phobius"/>
    </source>
</evidence>
<feature type="transmembrane region" description="Helical" evidence="1">
    <location>
        <begin position="43"/>
        <end position="64"/>
    </location>
</feature>
<keyword evidence="1" id="KW-0812">Transmembrane</keyword>
<dbReference type="AlphaFoldDB" id="A0A814S991"/>
<evidence type="ECO:0000313" key="4">
    <source>
        <dbReference type="Proteomes" id="UP000663854"/>
    </source>
</evidence>
<feature type="transmembrane region" description="Helical" evidence="1">
    <location>
        <begin position="198"/>
        <end position="216"/>
    </location>
</feature>
<gene>
    <name evidence="3" type="ORF">JXQ802_LOCUS33543</name>
    <name evidence="2" type="ORF">PYM288_LOCUS21916</name>
</gene>
<keyword evidence="1" id="KW-0472">Membrane</keyword>
<dbReference type="EMBL" id="CAJNOL010001539">
    <property type="protein sequence ID" value="CAF1378602.1"/>
    <property type="molecule type" value="Genomic_DNA"/>
</dbReference>
<accession>A0A814S991</accession>
<protein>
    <submittedName>
        <fullName evidence="2">Uncharacterized protein</fullName>
    </submittedName>
</protein>
<evidence type="ECO:0000313" key="2">
    <source>
        <dbReference type="EMBL" id="CAF1145061.1"/>
    </source>
</evidence>
<feature type="transmembrane region" description="Helical" evidence="1">
    <location>
        <begin position="12"/>
        <end position="36"/>
    </location>
</feature>
<proteinExistence type="predicted"/>
<evidence type="ECO:0000313" key="5">
    <source>
        <dbReference type="Proteomes" id="UP000663870"/>
    </source>
</evidence>
<comment type="caution">
    <text evidence="2">The sequence shown here is derived from an EMBL/GenBank/DDBJ whole genome shotgun (WGS) entry which is preliminary data.</text>
</comment>
<dbReference type="Proteomes" id="UP000663854">
    <property type="component" value="Unassembled WGS sequence"/>
</dbReference>